<dbReference type="SUPFAM" id="SSF53271">
    <property type="entry name" value="PRTase-like"/>
    <property type="match status" value="1"/>
</dbReference>
<proteinExistence type="predicted"/>
<dbReference type="AlphaFoldDB" id="A0A1C0Y873"/>
<dbReference type="InterPro" id="IPR011214">
    <property type="entry name" value="UCP020967"/>
</dbReference>
<dbReference type="Proteomes" id="UP000093199">
    <property type="component" value="Unassembled WGS sequence"/>
</dbReference>
<dbReference type="CDD" id="cd06223">
    <property type="entry name" value="PRTases_typeI"/>
    <property type="match status" value="1"/>
</dbReference>
<dbReference type="InterPro" id="IPR000836">
    <property type="entry name" value="PRTase_dom"/>
</dbReference>
<dbReference type="RefSeq" id="WP_066547145.1">
    <property type="nucleotide sequence ID" value="NZ_MASJ01000038.1"/>
</dbReference>
<evidence type="ECO:0000259" key="2">
    <source>
        <dbReference type="Pfam" id="PF15609"/>
    </source>
</evidence>
<accession>A0A1C0Y873</accession>
<reference evidence="3 4" key="1">
    <citation type="submission" date="2016-07" db="EMBL/GenBank/DDBJ databases">
        <title>Caryophanon tenue genome sequencing.</title>
        <authorList>
            <person name="Verma A."/>
            <person name="Pal Y."/>
            <person name="Krishnamurthi S."/>
        </authorList>
    </citation>
    <scope>NUCLEOTIDE SEQUENCE [LARGE SCALE GENOMIC DNA]</scope>
    <source>
        <strain evidence="3 4">DSM 14152</strain>
    </source>
</reference>
<dbReference type="STRING" id="33978.A6M13_04965"/>
<dbReference type="EMBL" id="MASJ01000038">
    <property type="protein sequence ID" value="OCS83378.1"/>
    <property type="molecule type" value="Genomic_DNA"/>
</dbReference>
<dbReference type="PIRSF" id="PIRSF020967">
    <property type="entry name" value="UCP020967"/>
    <property type="match status" value="1"/>
</dbReference>
<evidence type="ECO:0000313" key="4">
    <source>
        <dbReference type="Proteomes" id="UP000093199"/>
    </source>
</evidence>
<comment type="caution">
    <text evidence="3">The sequence shown here is derived from an EMBL/GenBank/DDBJ whole genome shotgun (WGS) entry which is preliminary data.</text>
</comment>
<feature type="domain" description="Orotate phosphoribosyltransferase-like" evidence="2">
    <location>
        <begin position="28"/>
        <end position="249"/>
    </location>
</feature>
<feature type="domain" description="TRSP" evidence="1">
    <location>
        <begin position="309"/>
        <end position="432"/>
    </location>
</feature>
<dbReference type="InterPro" id="IPR022537">
    <property type="entry name" value="TRSP_dom"/>
</dbReference>
<name>A0A1C0Y873_9BACL</name>
<organism evidence="3 4">
    <name type="scientific">Caryophanon tenue</name>
    <dbReference type="NCBI Taxonomy" id="33978"/>
    <lineage>
        <taxon>Bacteria</taxon>
        <taxon>Bacillati</taxon>
        <taxon>Bacillota</taxon>
        <taxon>Bacilli</taxon>
        <taxon>Bacillales</taxon>
        <taxon>Caryophanaceae</taxon>
        <taxon>Caryophanon</taxon>
    </lineage>
</organism>
<dbReference type="InterPro" id="IPR029057">
    <property type="entry name" value="PRTase-like"/>
</dbReference>
<dbReference type="Pfam" id="PF15609">
    <property type="entry name" value="PRTase_2"/>
    <property type="match status" value="1"/>
</dbReference>
<evidence type="ECO:0000259" key="1">
    <source>
        <dbReference type="Pfam" id="PF12500"/>
    </source>
</evidence>
<dbReference type="Pfam" id="PF12500">
    <property type="entry name" value="TRSP"/>
    <property type="match status" value="1"/>
</dbReference>
<dbReference type="OrthoDB" id="56827at2"/>
<keyword evidence="4" id="KW-1185">Reference proteome</keyword>
<gene>
    <name evidence="3" type="ORF">A6M13_04965</name>
</gene>
<protein>
    <recommendedName>
        <fullName evidence="5">Adenine/guanine phosphoribosyltransferase</fullName>
    </recommendedName>
</protein>
<sequence>MAKYSILDEVHIDVNVTQNPYQFEETQLFEMAMRINKKRSFLFISKVLGKHIALPPQIPLLLGHLLAMRYMEVVEKKPDIRAQAVATALKTYEQLDESLNMLEEHPLVLEKPVKIIGFAETATALGHAFFNAFRQNVEYVHTTREYIPSLVPLATFEEEHSHATTHRVYMQDEHFFEGDATIALVDDELTTGQTNINIISQILEAFPHKKSFVIVSILDWRSEEHRQAYRDFEQQHGITIQEVSLLQGTIQVEGQPQIEALARQRNPLKQTPTVIHASLAHLLPDDQYIHAISTQQDGTQCSMPYYRGSGRFGLTKEQDILIRQQLSLFKYQLQGLRKGGKTLVLGTGEFMYIPMRIAALLGTNVYFHSTTRSPIYAHEKSFIQTQYTFESPDHCGVENYVYNIPKKHYTDAIIVIERITSDAALTTLIDALAEAQIPTVTILTLTDGREL</sequence>
<evidence type="ECO:0008006" key="5">
    <source>
        <dbReference type="Google" id="ProtNLM"/>
    </source>
</evidence>
<evidence type="ECO:0000313" key="3">
    <source>
        <dbReference type="EMBL" id="OCS83378.1"/>
    </source>
</evidence>
<dbReference type="InterPro" id="IPR041688">
    <property type="entry name" value="PRTase_2"/>
</dbReference>